<reference evidence="4" key="1">
    <citation type="submission" date="2025-08" db="UniProtKB">
        <authorList>
            <consortium name="RefSeq"/>
        </authorList>
    </citation>
    <scope>IDENTIFICATION</scope>
    <source>
        <tissue evidence="4">Entire body</tissue>
    </source>
</reference>
<feature type="transmembrane region" description="Helical" evidence="1">
    <location>
        <begin position="66"/>
        <end position="86"/>
    </location>
</feature>
<protein>
    <submittedName>
        <fullName evidence="4">Uncharacterized protein LOC112904545 isoform X2</fullName>
    </submittedName>
</protein>
<accession>A0A7F5QZ25</accession>
<evidence type="ECO:0000256" key="2">
    <source>
        <dbReference type="SAM" id="SignalP"/>
    </source>
</evidence>
<keyword evidence="3" id="KW-1185">Reference proteome</keyword>
<feature type="signal peptide" evidence="2">
    <location>
        <begin position="1"/>
        <end position="18"/>
    </location>
</feature>
<feature type="transmembrane region" description="Helical" evidence="1">
    <location>
        <begin position="92"/>
        <end position="109"/>
    </location>
</feature>
<evidence type="ECO:0000313" key="3">
    <source>
        <dbReference type="Proteomes" id="UP000192223"/>
    </source>
</evidence>
<dbReference type="Proteomes" id="UP000192223">
    <property type="component" value="Unplaced"/>
</dbReference>
<name>A0A7F5QZ25_AGRPL</name>
<gene>
    <name evidence="4" type="primary">LOC112904545</name>
</gene>
<keyword evidence="1" id="KW-0812">Transmembrane</keyword>
<organism evidence="3 4">
    <name type="scientific">Agrilus planipennis</name>
    <name type="common">Emerald ash borer</name>
    <name type="synonym">Agrilus marcopoli</name>
    <dbReference type="NCBI Taxonomy" id="224129"/>
    <lineage>
        <taxon>Eukaryota</taxon>
        <taxon>Metazoa</taxon>
        <taxon>Ecdysozoa</taxon>
        <taxon>Arthropoda</taxon>
        <taxon>Hexapoda</taxon>
        <taxon>Insecta</taxon>
        <taxon>Pterygota</taxon>
        <taxon>Neoptera</taxon>
        <taxon>Endopterygota</taxon>
        <taxon>Coleoptera</taxon>
        <taxon>Polyphaga</taxon>
        <taxon>Elateriformia</taxon>
        <taxon>Buprestoidea</taxon>
        <taxon>Buprestidae</taxon>
        <taxon>Agrilinae</taxon>
        <taxon>Agrilus</taxon>
    </lineage>
</organism>
<keyword evidence="2" id="KW-0732">Signal</keyword>
<dbReference type="AlphaFoldDB" id="A0A7F5QZ25"/>
<dbReference type="RefSeq" id="XP_025830540.1">
    <property type="nucleotide sequence ID" value="XM_025974755.1"/>
</dbReference>
<evidence type="ECO:0000256" key="1">
    <source>
        <dbReference type="SAM" id="Phobius"/>
    </source>
</evidence>
<evidence type="ECO:0000313" key="4">
    <source>
        <dbReference type="RefSeq" id="XP_025830540.1"/>
    </source>
</evidence>
<keyword evidence="1" id="KW-0472">Membrane</keyword>
<sequence>MKVLALLIFFVCIQLAYPTPWSHSVDEVVEIQSPTVIEKLLNPLYYFQGFVINVIRTILKIVLTPLKILFIPVNITLWFLRIILFPLRVLCYPLRVLLAFLGEFSFILLN</sequence>
<proteinExistence type="predicted"/>
<keyword evidence="1" id="KW-1133">Transmembrane helix</keyword>
<dbReference type="GeneID" id="112904545"/>
<feature type="chain" id="PRO_5028937789" evidence="2">
    <location>
        <begin position="19"/>
        <end position="110"/>
    </location>
</feature>